<dbReference type="Gene3D" id="3.40.50.261">
    <property type="entry name" value="Succinyl-CoA synthetase domains"/>
    <property type="match status" value="2"/>
</dbReference>
<dbReference type="Gene3D" id="3.30.470.20">
    <property type="entry name" value="ATP-grasp fold, B domain"/>
    <property type="match status" value="1"/>
</dbReference>
<organism evidence="3 4">
    <name type="scientific">Actinomadura vinacea</name>
    <dbReference type="NCBI Taxonomy" id="115336"/>
    <lineage>
        <taxon>Bacteria</taxon>
        <taxon>Bacillati</taxon>
        <taxon>Actinomycetota</taxon>
        <taxon>Actinomycetes</taxon>
        <taxon>Streptosporangiales</taxon>
        <taxon>Thermomonosporaceae</taxon>
        <taxon>Actinomadura</taxon>
    </lineage>
</organism>
<dbReference type="Pfam" id="PF13380">
    <property type="entry name" value="CoA_binding_2"/>
    <property type="match status" value="1"/>
</dbReference>
<evidence type="ECO:0000313" key="3">
    <source>
        <dbReference type="EMBL" id="GAA2410799.1"/>
    </source>
</evidence>
<dbReference type="Proteomes" id="UP001501231">
    <property type="component" value="Unassembled WGS sequence"/>
</dbReference>
<dbReference type="InterPro" id="IPR036291">
    <property type="entry name" value="NAD(P)-bd_dom_sf"/>
</dbReference>
<dbReference type="InterPro" id="IPR032875">
    <property type="entry name" value="Succ_CoA_lig_flav_dom"/>
</dbReference>
<comment type="caution">
    <text evidence="3">The sequence shown here is derived from an EMBL/GenBank/DDBJ whole genome shotgun (WGS) entry which is preliminary data.</text>
</comment>
<dbReference type="PANTHER" id="PTHR42793:SF4">
    <property type="entry name" value="BLL6376 PROTEIN"/>
    <property type="match status" value="1"/>
</dbReference>
<dbReference type="PROSITE" id="PS50975">
    <property type="entry name" value="ATP_GRASP"/>
    <property type="match status" value="1"/>
</dbReference>
<protein>
    <submittedName>
        <fullName evidence="3">Acetate--CoA ligase family protein</fullName>
    </submittedName>
</protein>
<dbReference type="Pfam" id="PF13549">
    <property type="entry name" value="ATP-grasp_5"/>
    <property type="match status" value="1"/>
</dbReference>
<keyword evidence="4" id="KW-1185">Reference proteome</keyword>
<dbReference type="InterPro" id="IPR003781">
    <property type="entry name" value="CoA-bd"/>
</dbReference>
<dbReference type="InterPro" id="IPR013815">
    <property type="entry name" value="ATP_grasp_subdomain_1"/>
</dbReference>
<dbReference type="InterPro" id="IPR011761">
    <property type="entry name" value="ATP-grasp"/>
</dbReference>
<sequence>MSDNSPLEAEDIERDVSGRILALREEDLGTFFRPRTLAVIGASDAPGRPNTAIYRRLRAWAERVGARVHPVNPRRDQVDGEPCHRSVADVPEPIDVAAVLVGDPLGVIEELAAVKARFAVVFASGFAELGDDGRRAQERMARIAVDGPRVLGPNTNLNAFEEFRDDLDGKAIALISQSGHQGRPVFQAQELGIRVSHWAPTGNEADLEFADFLRYFADLPEVGAVAGYIEGFKDGRTLMLAADHAARRGVPVVLVKVGRTRDGASMAASHTGKLTGSDAVTSAVLRQYGVTRVDGLDELLDTSQLLARAKPPTSTGVCVYAISGGTGAHMADLCAAAGLELPALSERTQAALHEWIPDYLRVSNPVDNGGHPVGDWRGRRILETLVDDPAVGVLICPITGAFPPMSDTLARDLADLAERTDKPVCVVWGSPAGTEPAYRDVLLGSRRLAVFRTFGNCVGAVRAYFDYHEFRCRHRSPFRTVPRSPSPAAAEARRLLASGPASEHTAKELLRAYGIRTPREELVDSAAAAVRAAAGIGFPVVLKGCGPGVEHKSDLGLVRLNLRSAAQVREAYRQVTACEGVEAALVCEQVPGGVETVVGLARDELFGPTVMAGLGGVFVEVFQDVAFRVPPFDEAEARRMVAGLRGFPLLTGARGRPAADVGALIDVIMKVQRMGLELDGVLTELDINPLAVLPTGAVALDALAVPAGTEGEPSHEH</sequence>
<keyword evidence="1" id="KW-0067">ATP-binding</keyword>
<dbReference type="Gene3D" id="3.40.50.720">
    <property type="entry name" value="NAD(P)-binding Rossmann-like Domain"/>
    <property type="match status" value="1"/>
</dbReference>
<dbReference type="Pfam" id="PF13607">
    <property type="entry name" value="Succ_CoA_lig"/>
    <property type="match status" value="1"/>
</dbReference>
<dbReference type="GO" id="GO:0016874">
    <property type="term" value="F:ligase activity"/>
    <property type="evidence" value="ECO:0007669"/>
    <property type="project" value="UniProtKB-KW"/>
</dbReference>
<keyword evidence="1" id="KW-0547">Nucleotide-binding</keyword>
<dbReference type="SUPFAM" id="SSF52210">
    <property type="entry name" value="Succinyl-CoA synthetase domains"/>
    <property type="match status" value="2"/>
</dbReference>
<dbReference type="SUPFAM" id="SSF51735">
    <property type="entry name" value="NAD(P)-binding Rossmann-fold domains"/>
    <property type="match status" value="1"/>
</dbReference>
<dbReference type="SMART" id="SM00881">
    <property type="entry name" value="CoA_binding"/>
    <property type="match status" value="1"/>
</dbReference>
<dbReference type="Gene3D" id="3.30.1490.20">
    <property type="entry name" value="ATP-grasp fold, A domain"/>
    <property type="match status" value="1"/>
</dbReference>
<gene>
    <name evidence="3" type="ORF">GCM10010191_19730</name>
</gene>
<dbReference type="PANTHER" id="PTHR42793">
    <property type="entry name" value="COA BINDING DOMAIN CONTAINING PROTEIN"/>
    <property type="match status" value="1"/>
</dbReference>
<evidence type="ECO:0000313" key="4">
    <source>
        <dbReference type="Proteomes" id="UP001501231"/>
    </source>
</evidence>
<name>A0ABN3IPN6_9ACTN</name>
<feature type="domain" description="ATP-grasp" evidence="2">
    <location>
        <begin position="507"/>
        <end position="543"/>
    </location>
</feature>
<reference evidence="3 4" key="1">
    <citation type="journal article" date="2019" name="Int. J. Syst. Evol. Microbiol.">
        <title>The Global Catalogue of Microorganisms (GCM) 10K type strain sequencing project: providing services to taxonomists for standard genome sequencing and annotation.</title>
        <authorList>
            <consortium name="The Broad Institute Genomics Platform"/>
            <consortium name="The Broad Institute Genome Sequencing Center for Infectious Disease"/>
            <person name="Wu L."/>
            <person name="Ma J."/>
        </authorList>
    </citation>
    <scope>NUCLEOTIDE SEQUENCE [LARGE SCALE GENOMIC DNA]</scope>
    <source>
        <strain evidence="3 4">JCM 3325</strain>
    </source>
</reference>
<proteinExistence type="predicted"/>
<dbReference type="RefSeq" id="WP_344588369.1">
    <property type="nucleotide sequence ID" value="NZ_BAAARW010000006.1"/>
</dbReference>
<accession>A0ABN3IPN6</accession>
<evidence type="ECO:0000256" key="1">
    <source>
        <dbReference type="PROSITE-ProRule" id="PRU00409"/>
    </source>
</evidence>
<dbReference type="SUPFAM" id="SSF56059">
    <property type="entry name" value="Glutathione synthetase ATP-binding domain-like"/>
    <property type="match status" value="1"/>
</dbReference>
<dbReference type="InterPro" id="IPR016102">
    <property type="entry name" value="Succinyl-CoA_synth-like"/>
</dbReference>
<keyword evidence="3" id="KW-0436">Ligase</keyword>
<evidence type="ECO:0000259" key="2">
    <source>
        <dbReference type="PROSITE" id="PS50975"/>
    </source>
</evidence>
<dbReference type="EMBL" id="BAAARW010000006">
    <property type="protein sequence ID" value="GAA2410799.1"/>
    <property type="molecule type" value="Genomic_DNA"/>
</dbReference>